<dbReference type="EMBL" id="AP022577">
    <property type="protein sequence ID" value="BBX82999.1"/>
    <property type="molecule type" value="Genomic_DNA"/>
</dbReference>
<reference evidence="1 2" key="1">
    <citation type="journal article" date="2019" name="Emerg. Microbes Infect.">
        <title>Comprehensive subspecies identification of 175 nontuberculous mycobacteria species based on 7547 genomic profiles.</title>
        <authorList>
            <person name="Matsumoto Y."/>
            <person name="Kinjo T."/>
            <person name="Motooka D."/>
            <person name="Nabeya D."/>
            <person name="Jung N."/>
            <person name="Uechi K."/>
            <person name="Horii T."/>
            <person name="Iida T."/>
            <person name="Fujita J."/>
            <person name="Nakamura S."/>
        </authorList>
    </citation>
    <scope>NUCLEOTIDE SEQUENCE [LARGE SCALE GENOMIC DNA]</scope>
    <source>
        <strain evidence="1 2">JCM 15296</strain>
    </source>
</reference>
<protein>
    <submittedName>
        <fullName evidence="1">Uncharacterized protein</fullName>
    </submittedName>
</protein>
<dbReference type="Proteomes" id="UP000465609">
    <property type="component" value="Chromosome"/>
</dbReference>
<proteinExistence type="predicted"/>
<gene>
    <name evidence="1" type="ORF">MAUB_08720</name>
</gene>
<accession>A0ABN5YRY6</accession>
<name>A0ABN5YRY6_9MYCO</name>
<evidence type="ECO:0000313" key="1">
    <source>
        <dbReference type="EMBL" id="BBX82999.1"/>
    </source>
</evidence>
<evidence type="ECO:0000313" key="2">
    <source>
        <dbReference type="Proteomes" id="UP000465609"/>
    </source>
</evidence>
<sequence>MHRGLLGGEPYRCVVLPRDDHVDVVPAGEAMRRYRVASIKVVYESDLISGTGVS</sequence>
<organism evidence="1 2">
    <name type="scientific">Mycolicibacterium aubagnense</name>
    <dbReference type="NCBI Taxonomy" id="319707"/>
    <lineage>
        <taxon>Bacteria</taxon>
        <taxon>Bacillati</taxon>
        <taxon>Actinomycetota</taxon>
        <taxon>Actinomycetes</taxon>
        <taxon>Mycobacteriales</taxon>
        <taxon>Mycobacteriaceae</taxon>
        <taxon>Mycolicibacterium</taxon>
    </lineage>
</organism>
<keyword evidence="2" id="KW-1185">Reference proteome</keyword>